<accession>A0A0E9VYV8</accession>
<dbReference type="AlphaFoldDB" id="A0A0E9VYV8"/>
<name>A0A0E9VYV8_ANGAN</name>
<dbReference type="EMBL" id="GBXM01025341">
    <property type="protein sequence ID" value="JAH83236.1"/>
    <property type="molecule type" value="Transcribed_RNA"/>
</dbReference>
<reference evidence="1" key="1">
    <citation type="submission" date="2014-11" db="EMBL/GenBank/DDBJ databases">
        <authorList>
            <person name="Amaro Gonzalez C."/>
        </authorList>
    </citation>
    <scope>NUCLEOTIDE SEQUENCE</scope>
</reference>
<evidence type="ECO:0000313" key="1">
    <source>
        <dbReference type="EMBL" id="JAH83236.1"/>
    </source>
</evidence>
<protein>
    <submittedName>
        <fullName evidence="1">Uncharacterized protein</fullName>
    </submittedName>
</protein>
<sequence>MVFKMKLRFHILKIQFCSPSPFHMSFERKAHALIAVLCDKQIVATCFRSVHTPHERRDREVLGSSRQC</sequence>
<organism evidence="1">
    <name type="scientific">Anguilla anguilla</name>
    <name type="common">European freshwater eel</name>
    <name type="synonym">Muraena anguilla</name>
    <dbReference type="NCBI Taxonomy" id="7936"/>
    <lineage>
        <taxon>Eukaryota</taxon>
        <taxon>Metazoa</taxon>
        <taxon>Chordata</taxon>
        <taxon>Craniata</taxon>
        <taxon>Vertebrata</taxon>
        <taxon>Euteleostomi</taxon>
        <taxon>Actinopterygii</taxon>
        <taxon>Neopterygii</taxon>
        <taxon>Teleostei</taxon>
        <taxon>Anguilliformes</taxon>
        <taxon>Anguillidae</taxon>
        <taxon>Anguilla</taxon>
    </lineage>
</organism>
<proteinExistence type="predicted"/>
<reference evidence="1" key="2">
    <citation type="journal article" date="2015" name="Fish Shellfish Immunol.">
        <title>Early steps in the European eel (Anguilla anguilla)-Vibrio vulnificus interaction in the gills: Role of the RtxA13 toxin.</title>
        <authorList>
            <person name="Callol A."/>
            <person name="Pajuelo D."/>
            <person name="Ebbesson L."/>
            <person name="Teles M."/>
            <person name="MacKenzie S."/>
            <person name="Amaro C."/>
        </authorList>
    </citation>
    <scope>NUCLEOTIDE SEQUENCE</scope>
</reference>